<dbReference type="InterPro" id="IPR011044">
    <property type="entry name" value="Quino_amine_DH_bsu"/>
</dbReference>
<dbReference type="Proteomes" id="UP000002745">
    <property type="component" value="Chromosome"/>
</dbReference>
<dbReference type="RefSeq" id="WP_015827324.1">
    <property type="nucleotide sequence ID" value="NC_012982.1"/>
</dbReference>
<dbReference type="SUPFAM" id="SSF50969">
    <property type="entry name" value="YVTN repeat-like/Quinoprotein amine dehydrogenase"/>
    <property type="match status" value="1"/>
</dbReference>
<organism evidence="1 2">
    <name type="scientific">Hirschia baltica (strain ATCC 49814 / DSM 5838 / IFAM 1418)</name>
    <dbReference type="NCBI Taxonomy" id="582402"/>
    <lineage>
        <taxon>Bacteria</taxon>
        <taxon>Pseudomonadati</taxon>
        <taxon>Pseudomonadota</taxon>
        <taxon>Alphaproteobacteria</taxon>
        <taxon>Hyphomonadales</taxon>
        <taxon>Hyphomonadaceae</taxon>
        <taxon>Hirschia</taxon>
    </lineage>
</organism>
<dbReference type="EMBL" id="CP001678">
    <property type="protein sequence ID" value="ACT59174.1"/>
    <property type="molecule type" value="Genomic_DNA"/>
</dbReference>
<dbReference type="AlphaFoldDB" id="C6XJ79"/>
<protein>
    <recommendedName>
        <fullName evidence="3">Lipoprotein</fullName>
    </recommendedName>
</protein>
<dbReference type="eggNOG" id="COG2706">
    <property type="taxonomic scope" value="Bacteria"/>
</dbReference>
<evidence type="ECO:0008006" key="3">
    <source>
        <dbReference type="Google" id="ProtNLM"/>
    </source>
</evidence>
<name>C6XJ79_HIRBI</name>
<dbReference type="PROSITE" id="PS51257">
    <property type="entry name" value="PROKAR_LIPOPROTEIN"/>
    <property type="match status" value="1"/>
</dbReference>
<keyword evidence="2" id="KW-1185">Reference proteome</keyword>
<dbReference type="STRING" id="582402.Hbal_1485"/>
<gene>
    <name evidence="1" type="ordered locus">Hbal_1485</name>
</gene>
<proteinExistence type="predicted"/>
<evidence type="ECO:0000313" key="1">
    <source>
        <dbReference type="EMBL" id="ACT59174.1"/>
    </source>
</evidence>
<dbReference type="OrthoDB" id="839202at2"/>
<reference evidence="2" key="1">
    <citation type="journal article" date="2011" name="J. Bacteriol.">
        <title>Genome sequences of eight morphologically diverse alphaproteobacteria.</title>
        <authorList>
            <consortium name="US DOE Joint Genome Institute"/>
            <person name="Brown P.J."/>
            <person name="Kysela D.T."/>
            <person name="Buechlein A."/>
            <person name="Hemmerich C."/>
            <person name="Brun Y.V."/>
        </authorList>
    </citation>
    <scope>NUCLEOTIDE SEQUENCE [LARGE SCALE GENOMIC DNA]</scope>
    <source>
        <strain evidence="2">ATCC 49814 / DSM 5838 / IFAM 1418</strain>
    </source>
</reference>
<sequence>MHRLIVLIAAFGVAACTTSTPIQQTFDTTITELEDITTYTPPPVQQFVATTLREYVAPEADQGVAVDADFFYPIDNTVIGKYRRDTGQIVARFTAPHKGLIRHMNSCYARYQKIWCANSNYSQTPMGSSIEIFDATTLKHIQTHSLGMRDEGSLTWFDEIEDGYIAGFAHYSKNGGLAHKGYEYSSVVTFDKKWRRTGGWMFPKNASDLMAPYAASGGALGPDGLLYILGHDKPEMYVLAMPTMGPTMIHVATIQLKSEAQAFSFSPDKNTRKIWAIERHKGMVREIEIPQIGALPEHARKF</sequence>
<accession>C6XJ79</accession>
<dbReference type="HOGENOM" id="CLU_071542_0_0_5"/>
<evidence type="ECO:0000313" key="2">
    <source>
        <dbReference type="Proteomes" id="UP000002745"/>
    </source>
</evidence>
<dbReference type="KEGG" id="hba:Hbal_1485"/>